<accession>A0A645DB03</accession>
<dbReference type="AlphaFoldDB" id="A0A645DB03"/>
<sequence>MLGKLARRGFNVVYLLDVFENRNGKHQPPDGDDEDCEFHRECIVIIQQHDRNRDHKRNRTAADIAHCIAPAGDAVHAIFSCDIGQERIIKHAGAAKADV</sequence>
<comment type="caution">
    <text evidence="1">The sequence shown here is derived from an EMBL/GenBank/DDBJ whole genome shotgun (WGS) entry which is preliminary data.</text>
</comment>
<reference evidence="1" key="1">
    <citation type="submission" date="2019-08" db="EMBL/GenBank/DDBJ databases">
        <authorList>
            <person name="Kucharzyk K."/>
            <person name="Murdoch R.W."/>
            <person name="Higgins S."/>
            <person name="Loffler F."/>
        </authorList>
    </citation>
    <scope>NUCLEOTIDE SEQUENCE</scope>
</reference>
<dbReference type="EMBL" id="VSSQ01034424">
    <property type="protein sequence ID" value="MPM86367.1"/>
    <property type="molecule type" value="Genomic_DNA"/>
</dbReference>
<protein>
    <submittedName>
        <fullName evidence="1">Uncharacterized protein</fullName>
    </submittedName>
</protein>
<proteinExistence type="predicted"/>
<organism evidence="1">
    <name type="scientific">bioreactor metagenome</name>
    <dbReference type="NCBI Taxonomy" id="1076179"/>
    <lineage>
        <taxon>unclassified sequences</taxon>
        <taxon>metagenomes</taxon>
        <taxon>ecological metagenomes</taxon>
    </lineage>
</organism>
<name>A0A645DB03_9ZZZZ</name>
<gene>
    <name evidence="1" type="ORF">SDC9_133456</name>
</gene>
<evidence type="ECO:0000313" key="1">
    <source>
        <dbReference type="EMBL" id="MPM86367.1"/>
    </source>
</evidence>